<evidence type="ECO:0000313" key="3">
    <source>
        <dbReference type="EMBL" id="AWV91198.1"/>
    </source>
</evidence>
<feature type="chain" id="PRO_5043758488" evidence="2">
    <location>
        <begin position="26"/>
        <end position="309"/>
    </location>
</feature>
<organism evidence="3 4">
    <name type="scientific">Bradymonas sediminis</name>
    <dbReference type="NCBI Taxonomy" id="1548548"/>
    <lineage>
        <taxon>Bacteria</taxon>
        <taxon>Deltaproteobacteria</taxon>
        <taxon>Bradymonadales</taxon>
        <taxon>Bradymonadaceae</taxon>
        <taxon>Bradymonas</taxon>
    </lineage>
</organism>
<feature type="compositionally biased region" description="Acidic residues" evidence="1">
    <location>
        <begin position="146"/>
        <end position="173"/>
    </location>
</feature>
<dbReference type="EMBL" id="CP030032">
    <property type="protein sequence ID" value="AWV91198.1"/>
    <property type="molecule type" value="Genomic_DNA"/>
</dbReference>
<reference evidence="3 4" key="1">
    <citation type="submission" date="2018-06" db="EMBL/GenBank/DDBJ databases">
        <title>Lujinxingia sediminis gen. nov. sp. nov., a new facultative anaerobic member of the class Deltaproteobacteria, and proposal of Lujinxingaceae fam. nov.</title>
        <authorList>
            <person name="Guo L.-Y."/>
            <person name="Li C.-M."/>
            <person name="Wang S."/>
            <person name="Du Z.-J."/>
        </authorList>
    </citation>
    <scope>NUCLEOTIDE SEQUENCE [LARGE SCALE GENOMIC DNA]</scope>
    <source>
        <strain evidence="3 4">FA350</strain>
    </source>
</reference>
<feature type="compositionally biased region" description="Acidic residues" evidence="1">
    <location>
        <begin position="120"/>
        <end position="138"/>
    </location>
</feature>
<proteinExistence type="predicted"/>
<keyword evidence="2" id="KW-0732">Signal</keyword>
<evidence type="ECO:0000313" key="4">
    <source>
        <dbReference type="Proteomes" id="UP000249799"/>
    </source>
</evidence>
<gene>
    <name evidence="3" type="ORF">DN745_18445</name>
</gene>
<keyword evidence="4" id="KW-1185">Reference proteome</keyword>
<dbReference type="OrthoDB" id="5525975at2"/>
<dbReference type="KEGG" id="bsed:DN745_18445"/>
<accession>A0A2Z4FRC6</accession>
<dbReference type="RefSeq" id="WP_111337250.1">
    <property type="nucleotide sequence ID" value="NZ_CP030032.1"/>
</dbReference>
<sequence length="309" mass="32122">MVNTVQFQRLKSTSYWLLAAGFFLAAGCSFDSSLGEVSCDAEGQMSQGRLCQDGRWVQLPEADASLDTDPIPDILTEDTLQPSDTRAEDVSEVADTVAPKDVADAEDAADVELDIRDASDSGEPDILEDADGGSDADVSDAGSDADAGEDADVGGDADAGSDADAGEDADVGGDADAGSDAGGCAEGARRECIMSGTEPSLVCLPPAIQICAADGSWSECAWDFDSIDCGIGACDRQRCDSINPNMQCRYGACCEPKTVPEMCAFMGRECGKISVDREDNCGQKIDKKRCGQCGDGQTCSDQGVCESDD</sequence>
<dbReference type="AlphaFoldDB" id="A0A2Z4FRC6"/>
<dbReference type="Proteomes" id="UP000249799">
    <property type="component" value="Chromosome"/>
</dbReference>
<evidence type="ECO:0000256" key="1">
    <source>
        <dbReference type="SAM" id="MobiDB-lite"/>
    </source>
</evidence>
<name>A0A2Z4FRC6_9DELT</name>
<protein>
    <submittedName>
        <fullName evidence="3">Uncharacterized protein</fullName>
    </submittedName>
</protein>
<evidence type="ECO:0000256" key="2">
    <source>
        <dbReference type="SAM" id="SignalP"/>
    </source>
</evidence>
<feature type="signal peptide" evidence="2">
    <location>
        <begin position="1"/>
        <end position="25"/>
    </location>
</feature>
<feature type="region of interest" description="Disordered" evidence="1">
    <location>
        <begin position="64"/>
        <end position="182"/>
    </location>
</feature>